<protein>
    <submittedName>
        <fullName evidence="2">Uncharacterized protein</fullName>
    </submittedName>
</protein>
<evidence type="ECO:0000313" key="2">
    <source>
        <dbReference type="EMBL" id="EFG27176.2"/>
    </source>
</evidence>
<comment type="caution">
    <text evidence="2">The sequence shown here is derived from an EMBL/GenBank/DDBJ whole genome shotgun (WGS) entry which is preliminary data.</text>
</comment>
<keyword evidence="3" id="KW-1185">Reference proteome</keyword>
<sequence length="183" mass="20337">MSITPDSSHGQDHDSSSSAGGNELTPSDDDEPHVFEFERTIGVTQQKKILFHIVRCVPSDLSRREAVRLSMISCQIACTGIDIMRGRLSPKMLSRITAPGVVERLLVTEEFMKKFADPHHFDPIDSPQTHNLPVIPRIVQTMIVNDHTCEVTVILALGASLCWANIVIAKTDERWICTMCDIG</sequence>
<name>W5IJJ5_SCAIO</name>
<evidence type="ECO:0000256" key="1">
    <source>
        <dbReference type="SAM" id="MobiDB-lite"/>
    </source>
</evidence>
<reference evidence="2 3" key="1">
    <citation type="submission" date="2012-01" db="EMBL/GenBank/DDBJ databases">
        <title>The Genome Sequence of Scardovia inopinata F0304.</title>
        <authorList>
            <consortium name="The Broad Institute Genome Sequencing Platform"/>
            <person name="Earl A."/>
            <person name="Ward D."/>
            <person name="Feldgarden M."/>
            <person name="Gevers D."/>
            <person name="Izard J."/>
            <person name="Baranova O.V."/>
            <person name="Blanton J.M."/>
            <person name="Tanner A.C."/>
            <person name="Dewhirst F.E."/>
            <person name="Young S.K."/>
            <person name="Zeng Q."/>
            <person name="Gargeya S."/>
            <person name="Fitzgerald M."/>
            <person name="Haas B."/>
            <person name="Abouelleil A."/>
            <person name="Alvarado L."/>
            <person name="Arachchi H.M."/>
            <person name="Berlin A."/>
            <person name="Chapman S.B."/>
            <person name="Gearin G."/>
            <person name="Goldberg J."/>
            <person name="Griggs A."/>
            <person name="Gujja S."/>
            <person name="Hansen M."/>
            <person name="Heiman D."/>
            <person name="Howarth C."/>
            <person name="Larimer J."/>
            <person name="Lui A."/>
            <person name="MacDonald P.J."/>
            <person name="McCowen C."/>
            <person name="Montmayeur A."/>
            <person name="Murphy C."/>
            <person name="Neiman D."/>
            <person name="Pearson M."/>
            <person name="Priest M."/>
            <person name="Roberts A."/>
            <person name="Saif S."/>
            <person name="Shea T."/>
            <person name="Sisk P."/>
            <person name="Stolte C."/>
            <person name="Sykes S."/>
            <person name="Wortman J."/>
            <person name="Nusbaum C."/>
            <person name="Birren B."/>
        </authorList>
    </citation>
    <scope>NUCLEOTIDE SEQUENCE [LARGE SCALE GENOMIC DNA]</scope>
    <source>
        <strain evidence="2 3">F0304</strain>
    </source>
</reference>
<dbReference type="Proteomes" id="UP000005777">
    <property type="component" value="Unassembled WGS sequence"/>
</dbReference>
<feature type="region of interest" description="Disordered" evidence="1">
    <location>
        <begin position="1"/>
        <end position="31"/>
    </location>
</feature>
<dbReference type="InterPro" id="IPR045596">
    <property type="entry name" value="DUF6459"/>
</dbReference>
<gene>
    <name evidence="2" type="ORF">HMPREF9020_00815</name>
</gene>
<accession>W5IJJ5</accession>
<dbReference type="EMBL" id="ADCX01000004">
    <property type="protein sequence ID" value="EFG27176.2"/>
    <property type="molecule type" value="Genomic_DNA"/>
</dbReference>
<evidence type="ECO:0000313" key="3">
    <source>
        <dbReference type="Proteomes" id="UP000005777"/>
    </source>
</evidence>
<dbReference type="AlphaFoldDB" id="W5IJJ5"/>
<dbReference type="eggNOG" id="ENOG5032AI7">
    <property type="taxonomic scope" value="Bacteria"/>
</dbReference>
<dbReference type="Pfam" id="PF20060">
    <property type="entry name" value="DUF6459"/>
    <property type="match status" value="1"/>
</dbReference>
<organism evidence="2 3">
    <name type="scientific">Scardovia inopinata F0304</name>
    <dbReference type="NCBI Taxonomy" id="641146"/>
    <lineage>
        <taxon>Bacteria</taxon>
        <taxon>Bacillati</taxon>
        <taxon>Actinomycetota</taxon>
        <taxon>Actinomycetes</taxon>
        <taxon>Bifidobacteriales</taxon>
        <taxon>Bifidobacteriaceae</taxon>
        <taxon>Scardovia</taxon>
    </lineage>
</organism>
<dbReference type="RefSeq" id="WP_040590605.1">
    <property type="nucleotide sequence ID" value="NZ_GG770225.1"/>
</dbReference>
<dbReference type="HOGENOM" id="CLU_1474200_0_0_11"/>
<proteinExistence type="predicted"/>